<dbReference type="EMBL" id="CP003273">
    <property type="protein sequence ID" value="AGL02827.1"/>
    <property type="molecule type" value="Genomic_DNA"/>
</dbReference>
<dbReference type="AlphaFoldDB" id="R4KMN8"/>
<evidence type="ECO:0000313" key="1">
    <source>
        <dbReference type="EMBL" id="AGL00976.1"/>
    </source>
</evidence>
<evidence type="ECO:0000313" key="2">
    <source>
        <dbReference type="EMBL" id="AGL02827.1"/>
    </source>
</evidence>
<gene>
    <name evidence="1" type="ORF">Desgi_1489</name>
    <name evidence="2" type="ORF">Desgi_3496</name>
</gene>
<dbReference type="KEGG" id="dgi:Desgi_3496"/>
<reference evidence="2 3" key="1">
    <citation type="submission" date="2012-01" db="EMBL/GenBank/DDBJ databases">
        <title>Complete sequence of Desulfotomaculum gibsoniae DSM 7213.</title>
        <authorList>
            <consortium name="US DOE Joint Genome Institute"/>
            <person name="Lucas S."/>
            <person name="Han J."/>
            <person name="Lapidus A."/>
            <person name="Cheng J.-F."/>
            <person name="Goodwin L."/>
            <person name="Pitluck S."/>
            <person name="Peters L."/>
            <person name="Ovchinnikova G."/>
            <person name="Teshima H."/>
            <person name="Detter J.C."/>
            <person name="Han C."/>
            <person name="Tapia R."/>
            <person name="Land M."/>
            <person name="Hauser L."/>
            <person name="Kyrpides N."/>
            <person name="Ivanova N."/>
            <person name="Pagani I."/>
            <person name="Parshina S."/>
            <person name="Plugge C."/>
            <person name="Muyzer G."/>
            <person name="Kuever J."/>
            <person name="Ivanova A."/>
            <person name="Nazina T."/>
            <person name="Klenk H.-P."/>
            <person name="Brambilla E."/>
            <person name="Spring S."/>
            <person name="Stams A.F."/>
            <person name="Woyke T."/>
        </authorList>
    </citation>
    <scope>NUCLEOTIDE SEQUENCE [LARGE SCALE GENOMIC DNA]</scope>
    <source>
        <strain evidence="2 3">DSM 7213</strain>
    </source>
</reference>
<dbReference type="Proteomes" id="UP000013520">
    <property type="component" value="Chromosome"/>
</dbReference>
<dbReference type="HOGENOM" id="CLU_2166876_0_0_9"/>
<organism evidence="2 3">
    <name type="scientific">Desulfoscipio gibsoniae DSM 7213</name>
    <dbReference type="NCBI Taxonomy" id="767817"/>
    <lineage>
        <taxon>Bacteria</taxon>
        <taxon>Bacillati</taxon>
        <taxon>Bacillota</taxon>
        <taxon>Clostridia</taxon>
        <taxon>Eubacteriales</taxon>
        <taxon>Desulfallaceae</taxon>
        <taxon>Desulfoscipio</taxon>
    </lineage>
</organism>
<keyword evidence="3" id="KW-1185">Reference proteome</keyword>
<evidence type="ECO:0000313" key="3">
    <source>
        <dbReference type="Proteomes" id="UP000013520"/>
    </source>
</evidence>
<proteinExistence type="predicted"/>
<sequence length="110" mass="12603">MNKLKRDIRSIIKILINNNVTIIYPTKITQLLQCPIEAVEDILWGMVEEEILEHMLEIHCADCGEIMDSFESTRFLSSAPFPCPHCGTQMESNDMNETVSAFYPIKQNLV</sequence>
<protein>
    <submittedName>
        <fullName evidence="2">Uncharacterized protein</fullName>
    </submittedName>
</protein>
<dbReference type="EMBL" id="CP003273">
    <property type="protein sequence ID" value="AGL00976.1"/>
    <property type="molecule type" value="Genomic_DNA"/>
</dbReference>
<dbReference type="RefSeq" id="WP_006522770.1">
    <property type="nucleotide sequence ID" value="NC_021184.1"/>
</dbReference>
<dbReference type="STRING" id="767817.Desgi_1489"/>
<name>R4KMN8_9FIRM</name>
<dbReference type="KEGG" id="dgi:Desgi_1489"/>
<dbReference type="OrthoDB" id="1808642at2"/>
<accession>R4KMN8</accession>